<evidence type="ECO:0000313" key="10">
    <source>
        <dbReference type="Proteomes" id="UP000184050"/>
    </source>
</evidence>
<comment type="subcellular location">
    <subcellularLocation>
        <location evidence="1">Membrane</location>
        <topology evidence="1">Multi-pass membrane protein</topology>
    </subcellularLocation>
</comment>
<feature type="transmembrane region" description="Helical" evidence="8">
    <location>
        <begin position="352"/>
        <end position="372"/>
    </location>
</feature>
<sequence>MQQKFRYLFLQNENNMQPVTIIIIYFILILLIGVYSAFKIKSPSDYYVAGQNAGWLPVSGSLLATILGGSAILGTIELSQQTGWPALWFLFCAALGLFVLTPLAKYVRRFGKYTLPELLGHFFGKRAETISAVIIPVAWLGIVAAQIIAAAKIIAGLDVISYNEAAIISGAVFILYTLIGGQMSILKTDTLQSVLIVFGLSALTFVSLQKNGTGTFETLHFSSLFNASFSVLDLIILMLTYSVTFVVGPDIYSRVFCARNEKTATRSIVTVAFILLPISFLLTYLGIFSGESGEKEILSFAHTLLPSWFYGLFLAALLSAVMSSADTTLLTSSLILSELISGNPDKRSSLKLTRILIVALGGVSIVVALFVTSILQSLLLALTFFSGAFVVPMLAGLLKLKVVKPQLTAAILAGGFAALTGKIINVVVDPLAGNIVIITAFIVNGILLFIPFRTKYSKSD</sequence>
<protein>
    <submittedName>
        <fullName evidence="9">Solute:Na+ symporter, SSS family</fullName>
    </submittedName>
</protein>
<dbReference type="STRING" id="1168035.SAMN05444280_1102"/>
<dbReference type="PANTHER" id="PTHR48086">
    <property type="entry name" value="SODIUM/PROLINE SYMPORTER-RELATED"/>
    <property type="match status" value="1"/>
</dbReference>
<name>A0A1M6G2C3_9BACT</name>
<comment type="similarity">
    <text evidence="2 7">Belongs to the sodium:solute symporter (SSF) (TC 2.A.21) family.</text>
</comment>
<feature type="transmembrane region" description="Helical" evidence="8">
    <location>
        <begin position="308"/>
        <end position="331"/>
    </location>
</feature>
<proteinExistence type="inferred from homology"/>
<feature type="transmembrane region" description="Helical" evidence="8">
    <location>
        <begin position="86"/>
        <end position="108"/>
    </location>
</feature>
<accession>A0A1M6G2C3</accession>
<gene>
    <name evidence="9" type="ORF">SAMN05444280_1102</name>
</gene>
<dbReference type="Gene3D" id="1.20.1730.10">
    <property type="entry name" value="Sodium/glucose cotransporter"/>
    <property type="match status" value="1"/>
</dbReference>
<keyword evidence="4 8" id="KW-0812">Transmembrane</keyword>
<evidence type="ECO:0000256" key="6">
    <source>
        <dbReference type="ARBA" id="ARBA00023136"/>
    </source>
</evidence>
<evidence type="ECO:0000256" key="7">
    <source>
        <dbReference type="RuleBase" id="RU362091"/>
    </source>
</evidence>
<feature type="transmembrane region" description="Helical" evidence="8">
    <location>
        <begin position="268"/>
        <end position="288"/>
    </location>
</feature>
<feature type="transmembrane region" description="Helical" evidence="8">
    <location>
        <begin position="378"/>
        <end position="400"/>
    </location>
</feature>
<dbReference type="PROSITE" id="PS50283">
    <property type="entry name" value="NA_SOLUT_SYMP_3"/>
    <property type="match status" value="1"/>
</dbReference>
<organism evidence="9 10">
    <name type="scientific">Tangfeifania diversioriginum</name>
    <dbReference type="NCBI Taxonomy" id="1168035"/>
    <lineage>
        <taxon>Bacteria</taxon>
        <taxon>Pseudomonadati</taxon>
        <taxon>Bacteroidota</taxon>
        <taxon>Bacteroidia</taxon>
        <taxon>Marinilabiliales</taxon>
        <taxon>Prolixibacteraceae</taxon>
        <taxon>Tangfeifania</taxon>
    </lineage>
</organism>
<dbReference type="AlphaFoldDB" id="A0A1M6G2C3"/>
<feature type="transmembrane region" description="Helical" evidence="8">
    <location>
        <begin position="20"/>
        <end position="40"/>
    </location>
</feature>
<keyword evidence="6 8" id="KW-0472">Membrane</keyword>
<dbReference type="GO" id="GO:0022857">
    <property type="term" value="F:transmembrane transporter activity"/>
    <property type="evidence" value="ECO:0007669"/>
    <property type="project" value="InterPro"/>
</dbReference>
<dbReference type="InterPro" id="IPR038377">
    <property type="entry name" value="Na/Glc_symporter_sf"/>
</dbReference>
<feature type="transmembrane region" description="Helical" evidence="8">
    <location>
        <begin position="407"/>
        <end position="425"/>
    </location>
</feature>
<dbReference type="InterPro" id="IPR050277">
    <property type="entry name" value="Sodium:Solute_Symporter"/>
</dbReference>
<feature type="transmembrane region" description="Helical" evidence="8">
    <location>
        <begin position="431"/>
        <end position="452"/>
    </location>
</feature>
<feature type="transmembrane region" description="Helical" evidence="8">
    <location>
        <begin position="228"/>
        <end position="247"/>
    </location>
</feature>
<keyword evidence="5 8" id="KW-1133">Transmembrane helix</keyword>
<evidence type="ECO:0000256" key="1">
    <source>
        <dbReference type="ARBA" id="ARBA00004141"/>
    </source>
</evidence>
<dbReference type="PANTHER" id="PTHR48086:SF7">
    <property type="entry name" value="SODIUM-SOLUTE SYMPORTER-RELATED"/>
    <property type="match status" value="1"/>
</dbReference>
<dbReference type="InterPro" id="IPR001734">
    <property type="entry name" value="Na/solute_symporter"/>
</dbReference>
<dbReference type="GO" id="GO:0005886">
    <property type="term" value="C:plasma membrane"/>
    <property type="evidence" value="ECO:0007669"/>
    <property type="project" value="TreeGrafter"/>
</dbReference>
<dbReference type="CDD" id="cd10322">
    <property type="entry name" value="SLC5sbd"/>
    <property type="match status" value="1"/>
</dbReference>
<dbReference type="Pfam" id="PF00474">
    <property type="entry name" value="SSF"/>
    <property type="match status" value="1"/>
</dbReference>
<feature type="transmembrane region" description="Helical" evidence="8">
    <location>
        <begin position="160"/>
        <end position="179"/>
    </location>
</feature>
<reference evidence="9 10" key="1">
    <citation type="submission" date="2016-11" db="EMBL/GenBank/DDBJ databases">
        <authorList>
            <person name="Jaros S."/>
            <person name="Januszkiewicz K."/>
            <person name="Wedrychowicz H."/>
        </authorList>
    </citation>
    <scope>NUCLEOTIDE SEQUENCE [LARGE SCALE GENOMIC DNA]</scope>
    <source>
        <strain evidence="9 10">DSM 27063</strain>
    </source>
</reference>
<evidence type="ECO:0000313" key="9">
    <source>
        <dbReference type="EMBL" id="SHJ04106.1"/>
    </source>
</evidence>
<feature type="transmembrane region" description="Helical" evidence="8">
    <location>
        <begin position="52"/>
        <end position="74"/>
    </location>
</feature>
<evidence type="ECO:0000256" key="5">
    <source>
        <dbReference type="ARBA" id="ARBA00022989"/>
    </source>
</evidence>
<feature type="transmembrane region" description="Helical" evidence="8">
    <location>
        <begin position="129"/>
        <end position="154"/>
    </location>
</feature>
<evidence type="ECO:0000256" key="3">
    <source>
        <dbReference type="ARBA" id="ARBA00022448"/>
    </source>
</evidence>
<dbReference type="EMBL" id="FQZE01000010">
    <property type="protein sequence ID" value="SHJ04106.1"/>
    <property type="molecule type" value="Genomic_DNA"/>
</dbReference>
<keyword evidence="3" id="KW-0813">Transport</keyword>
<keyword evidence="10" id="KW-1185">Reference proteome</keyword>
<dbReference type="Proteomes" id="UP000184050">
    <property type="component" value="Unassembled WGS sequence"/>
</dbReference>
<evidence type="ECO:0000256" key="4">
    <source>
        <dbReference type="ARBA" id="ARBA00022692"/>
    </source>
</evidence>
<evidence type="ECO:0000256" key="8">
    <source>
        <dbReference type="SAM" id="Phobius"/>
    </source>
</evidence>
<evidence type="ECO:0000256" key="2">
    <source>
        <dbReference type="ARBA" id="ARBA00006434"/>
    </source>
</evidence>